<evidence type="ECO:0000313" key="4">
    <source>
        <dbReference type="Proteomes" id="UP000604241"/>
    </source>
</evidence>
<organism evidence="3 4">
    <name type="scientific">Cellulomonas avistercoris</name>
    <dbReference type="NCBI Taxonomy" id="2762242"/>
    <lineage>
        <taxon>Bacteria</taxon>
        <taxon>Bacillati</taxon>
        <taxon>Actinomycetota</taxon>
        <taxon>Actinomycetes</taxon>
        <taxon>Micrococcales</taxon>
        <taxon>Cellulomonadaceae</taxon>
        <taxon>Cellulomonas</taxon>
    </lineage>
</organism>
<evidence type="ECO:0000313" key="3">
    <source>
        <dbReference type="EMBL" id="MBD7917175.1"/>
    </source>
</evidence>
<dbReference type="SUPFAM" id="SSF140931">
    <property type="entry name" value="Fic-like"/>
    <property type="match status" value="1"/>
</dbReference>
<protein>
    <submittedName>
        <fullName evidence="3">Fic family protein</fullName>
    </submittedName>
</protein>
<dbReference type="PANTHER" id="PTHR13504:SF38">
    <property type="entry name" value="FIDO DOMAIN-CONTAINING PROTEIN"/>
    <property type="match status" value="1"/>
</dbReference>
<reference evidence="3 4" key="1">
    <citation type="submission" date="2020-08" db="EMBL/GenBank/DDBJ databases">
        <title>A Genomic Blueprint of the Chicken Gut Microbiome.</title>
        <authorList>
            <person name="Gilroy R."/>
            <person name="Ravi A."/>
            <person name="Getino M."/>
            <person name="Pursley I."/>
            <person name="Horton D.L."/>
            <person name="Alikhan N.-F."/>
            <person name="Baker D."/>
            <person name="Gharbi K."/>
            <person name="Hall N."/>
            <person name="Watson M."/>
            <person name="Adriaenssens E.M."/>
            <person name="Foster-Nyarko E."/>
            <person name="Jarju S."/>
            <person name="Secka A."/>
            <person name="Antonio M."/>
            <person name="Oren A."/>
            <person name="Chaudhuri R."/>
            <person name="La Ragione R.M."/>
            <person name="Hildebrand F."/>
            <person name="Pallen M.J."/>
        </authorList>
    </citation>
    <scope>NUCLEOTIDE SEQUENCE [LARGE SCALE GENOMIC DNA]</scope>
    <source>
        <strain evidence="3 4">Sa3CUA2</strain>
    </source>
</reference>
<dbReference type="PANTHER" id="PTHR13504">
    <property type="entry name" value="FIDO DOMAIN-CONTAINING PROTEIN DDB_G0283145"/>
    <property type="match status" value="1"/>
</dbReference>
<dbReference type="RefSeq" id="WP_191780082.1">
    <property type="nucleotide sequence ID" value="NZ_JACSQV010000002.1"/>
</dbReference>
<dbReference type="InterPro" id="IPR003812">
    <property type="entry name" value="Fido"/>
</dbReference>
<dbReference type="Proteomes" id="UP000604241">
    <property type="component" value="Unassembled WGS sequence"/>
</dbReference>
<evidence type="ECO:0000256" key="1">
    <source>
        <dbReference type="SAM" id="MobiDB-lite"/>
    </source>
</evidence>
<keyword evidence="4" id="KW-1185">Reference proteome</keyword>
<gene>
    <name evidence="3" type="ORF">H9657_02635</name>
</gene>
<sequence>MSDRQTDVEPSAGDDAAWPALTTEPRDWTSNLDDGRLSVWERQRISRPYQASVLPPIAHRTPRISSNVHALVDDATSDVARFDSEVATMPVPMPAVLLRTESASSSQIEHLTTNARNLAMASLGVGSEQNADLVAANVRAMNEALTVGDDITPDTILAVHHALLAVSAPDVAGRWRAEQVWVGASAISPHGADFIPPHHERVQAAIDDMVRFAERDDIPALTHAALVQAQFETIHPFVDGNGRTGRVLLQQVLRRRGLTRHTTVPVSAGLLRDPDRYFRALTSYREGDPDPIAEQVAHAALAATVNGRHLADDVMALRAAWQDQVRARSDSAAWRLVDALFAQPVVNAGYVAATLAISDRGARNAIEVLEKAGVLQPSTSALRHKVWQAPQILTAMDAFAARAGRRA</sequence>
<dbReference type="InterPro" id="IPR040198">
    <property type="entry name" value="Fido_containing"/>
</dbReference>
<feature type="region of interest" description="Disordered" evidence="1">
    <location>
        <begin position="1"/>
        <end position="27"/>
    </location>
</feature>
<accession>A0ABR8Q9T9</accession>
<proteinExistence type="predicted"/>
<dbReference type="EMBL" id="JACSQV010000002">
    <property type="protein sequence ID" value="MBD7917175.1"/>
    <property type="molecule type" value="Genomic_DNA"/>
</dbReference>
<dbReference type="Pfam" id="PF02661">
    <property type="entry name" value="Fic"/>
    <property type="match status" value="1"/>
</dbReference>
<dbReference type="Gene3D" id="1.10.3290.10">
    <property type="entry name" value="Fido-like domain"/>
    <property type="match status" value="1"/>
</dbReference>
<feature type="domain" description="Fido" evidence="2">
    <location>
        <begin position="151"/>
        <end position="298"/>
    </location>
</feature>
<evidence type="ECO:0000259" key="2">
    <source>
        <dbReference type="PROSITE" id="PS51459"/>
    </source>
</evidence>
<comment type="caution">
    <text evidence="3">The sequence shown here is derived from an EMBL/GenBank/DDBJ whole genome shotgun (WGS) entry which is preliminary data.</text>
</comment>
<name>A0ABR8Q9T9_9CELL</name>
<dbReference type="PROSITE" id="PS51459">
    <property type="entry name" value="FIDO"/>
    <property type="match status" value="1"/>
</dbReference>
<dbReference type="InterPro" id="IPR036597">
    <property type="entry name" value="Fido-like_dom_sf"/>
</dbReference>